<dbReference type="PROSITE" id="PS50142">
    <property type="entry name" value="RNASE_3_2"/>
    <property type="match status" value="2"/>
</dbReference>
<dbReference type="GO" id="GO:0005524">
    <property type="term" value="F:ATP binding"/>
    <property type="evidence" value="ECO:0007669"/>
    <property type="project" value="UniProtKB-KW"/>
</dbReference>
<dbReference type="Proteomes" id="UP000799640">
    <property type="component" value="Unassembled WGS sequence"/>
</dbReference>
<evidence type="ECO:0000259" key="21">
    <source>
        <dbReference type="PROSITE" id="PS51192"/>
    </source>
</evidence>
<dbReference type="InterPro" id="IPR014001">
    <property type="entry name" value="Helicase_ATP-bd"/>
</dbReference>
<evidence type="ECO:0000256" key="9">
    <source>
        <dbReference type="ARBA" id="ARBA00022806"/>
    </source>
</evidence>
<evidence type="ECO:0000259" key="22">
    <source>
        <dbReference type="PROSITE" id="PS51194"/>
    </source>
</evidence>
<dbReference type="InterPro" id="IPR005034">
    <property type="entry name" value="Dicer_dimerisation"/>
</dbReference>
<feature type="domain" description="Dicer dsRNA-binding fold" evidence="23">
    <location>
        <begin position="534"/>
        <end position="625"/>
    </location>
</feature>
<feature type="domain" description="RNase III" evidence="19">
    <location>
        <begin position="930"/>
        <end position="1081"/>
    </location>
</feature>
<keyword evidence="6" id="KW-0677">Repeat</keyword>
<gene>
    <name evidence="24" type="ORF">EJ06DRAFT_539865</name>
</gene>
<evidence type="ECO:0000256" key="7">
    <source>
        <dbReference type="ARBA" id="ARBA00022741"/>
    </source>
</evidence>
<dbReference type="InterPro" id="IPR056755">
    <property type="entry name" value="DSRM_2"/>
</dbReference>
<dbReference type="Pfam" id="PF04851">
    <property type="entry name" value="ResIII"/>
    <property type="match status" value="1"/>
</dbReference>
<dbReference type="EMBL" id="ML996706">
    <property type="protein sequence ID" value="KAF2396627.1"/>
    <property type="molecule type" value="Genomic_DNA"/>
</dbReference>
<dbReference type="InterPro" id="IPR027417">
    <property type="entry name" value="P-loop_NTPase"/>
</dbReference>
<evidence type="ECO:0000256" key="12">
    <source>
        <dbReference type="ARBA" id="ARBA00022842"/>
    </source>
</evidence>
<dbReference type="Gene3D" id="1.10.1520.10">
    <property type="entry name" value="Ribonuclease III domain"/>
    <property type="match status" value="2"/>
</dbReference>
<dbReference type="Pfam" id="PF03368">
    <property type="entry name" value="Dicer_dimer"/>
    <property type="match status" value="1"/>
</dbReference>
<evidence type="ECO:0000256" key="14">
    <source>
        <dbReference type="ARBA" id="ARBA00023118"/>
    </source>
</evidence>
<dbReference type="GO" id="GO:0004525">
    <property type="term" value="F:ribonuclease III activity"/>
    <property type="evidence" value="ECO:0007669"/>
    <property type="project" value="InterPro"/>
</dbReference>
<comment type="cofactor">
    <cofactor evidence="1">
        <name>Mn(2+)</name>
        <dbReference type="ChEBI" id="CHEBI:29035"/>
    </cofactor>
</comment>
<evidence type="ECO:0000313" key="24">
    <source>
        <dbReference type="EMBL" id="KAF2396627.1"/>
    </source>
</evidence>
<dbReference type="GO" id="GO:0003677">
    <property type="term" value="F:DNA binding"/>
    <property type="evidence" value="ECO:0007669"/>
    <property type="project" value="InterPro"/>
</dbReference>
<dbReference type="GO" id="GO:0005737">
    <property type="term" value="C:cytoplasm"/>
    <property type="evidence" value="ECO:0007669"/>
    <property type="project" value="TreeGrafter"/>
</dbReference>
<keyword evidence="9" id="KW-0347">Helicase</keyword>
<dbReference type="SUPFAM" id="SSF69065">
    <property type="entry name" value="RNase III domain-like"/>
    <property type="match status" value="2"/>
</dbReference>
<dbReference type="PROSITE" id="PS51194">
    <property type="entry name" value="HELICASE_CTER"/>
    <property type="match status" value="1"/>
</dbReference>
<dbReference type="OrthoDB" id="416741at2759"/>
<proteinExistence type="inferred from homology"/>
<dbReference type="PANTHER" id="PTHR14950">
    <property type="entry name" value="DICER-RELATED"/>
    <property type="match status" value="1"/>
</dbReference>
<evidence type="ECO:0000259" key="18">
    <source>
        <dbReference type="PROSITE" id="PS50137"/>
    </source>
</evidence>
<evidence type="ECO:0000256" key="3">
    <source>
        <dbReference type="ARBA" id="ARBA00020797"/>
    </source>
</evidence>
<keyword evidence="15" id="KW-0464">Manganese</keyword>
<dbReference type="InterPro" id="IPR006935">
    <property type="entry name" value="Helicase/UvrB_N"/>
</dbReference>
<dbReference type="Gene3D" id="3.40.50.300">
    <property type="entry name" value="P-loop containing nucleotide triphosphate hydrolases"/>
    <property type="match status" value="2"/>
</dbReference>
<dbReference type="GO" id="GO:0046872">
    <property type="term" value="F:metal ion binding"/>
    <property type="evidence" value="ECO:0007669"/>
    <property type="project" value="UniProtKB-KW"/>
</dbReference>
<dbReference type="PROSITE" id="PS00517">
    <property type="entry name" value="RNASE_3_1"/>
    <property type="match status" value="1"/>
</dbReference>
<dbReference type="GO" id="GO:0030422">
    <property type="term" value="P:siRNA processing"/>
    <property type="evidence" value="ECO:0007669"/>
    <property type="project" value="TreeGrafter"/>
</dbReference>
<dbReference type="Gene3D" id="3.30.160.380">
    <property type="entry name" value="Dicer dimerisation domain"/>
    <property type="match status" value="1"/>
</dbReference>
<dbReference type="InterPro" id="IPR014720">
    <property type="entry name" value="dsRBD_dom"/>
</dbReference>
<feature type="domain" description="DRBM" evidence="18">
    <location>
        <begin position="1319"/>
        <end position="1391"/>
    </location>
</feature>
<evidence type="ECO:0000313" key="25">
    <source>
        <dbReference type="Proteomes" id="UP000799640"/>
    </source>
</evidence>
<feature type="domain" description="RNase III" evidence="19">
    <location>
        <begin position="1137"/>
        <end position="1288"/>
    </location>
</feature>
<comment type="similarity">
    <text evidence="16 17">Belongs to the helicase family. Dicer subfamily.</text>
</comment>
<evidence type="ECO:0000256" key="10">
    <source>
        <dbReference type="ARBA" id="ARBA00022833"/>
    </source>
</evidence>
<evidence type="ECO:0000256" key="13">
    <source>
        <dbReference type="ARBA" id="ARBA00022884"/>
    </source>
</evidence>
<feature type="domain" description="Helicase ATP-binding" evidence="21">
    <location>
        <begin position="19"/>
        <end position="200"/>
    </location>
</feature>
<evidence type="ECO:0000256" key="1">
    <source>
        <dbReference type="ARBA" id="ARBA00001936"/>
    </source>
</evidence>
<dbReference type="CDD" id="cd18802">
    <property type="entry name" value="SF2_C_dicer"/>
    <property type="match status" value="1"/>
</dbReference>
<feature type="domain" description="PAZ" evidence="20">
    <location>
        <begin position="771"/>
        <end position="898"/>
    </location>
</feature>
<keyword evidence="25" id="KW-1185">Reference proteome</keyword>
<dbReference type="Pfam" id="PF00271">
    <property type="entry name" value="Helicase_C"/>
    <property type="match status" value="1"/>
</dbReference>
<evidence type="ECO:0000259" key="23">
    <source>
        <dbReference type="PROSITE" id="PS51327"/>
    </source>
</evidence>
<dbReference type="SUPFAM" id="SSF52540">
    <property type="entry name" value="P-loop containing nucleoside triphosphate hydrolases"/>
    <property type="match status" value="1"/>
</dbReference>
<accession>A0A6G1HLB4</accession>
<dbReference type="GO" id="GO:0004386">
    <property type="term" value="F:helicase activity"/>
    <property type="evidence" value="ECO:0007669"/>
    <property type="project" value="UniProtKB-KW"/>
</dbReference>
<reference evidence="24" key="1">
    <citation type="journal article" date="2020" name="Stud. Mycol.">
        <title>101 Dothideomycetes genomes: a test case for predicting lifestyles and emergence of pathogens.</title>
        <authorList>
            <person name="Haridas S."/>
            <person name="Albert R."/>
            <person name="Binder M."/>
            <person name="Bloem J."/>
            <person name="Labutti K."/>
            <person name="Salamov A."/>
            <person name="Andreopoulos B."/>
            <person name="Baker S."/>
            <person name="Barry K."/>
            <person name="Bills G."/>
            <person name="Bluhm B."/>
            <person name="Cannon C."/>
            <person name="Castanera R."/>
            <person name="Culley D."/>
            <person name="Daum C."/>
            <person name="Ezra D."/>
            <person name="Gonzalez J."/>
            <person name="Henrissat B."/>
            <person name="Kuo A."/>
            <person name="Liang C."/>
            <person name="Lipzen A."/>
            <person name="Lutzoni F."/>
            <person name="Magnuson J."/>
            <person name="Mondo S."/>
            <person name="Nolan M."/>
            <person name="Ohm R."/>
            <person name="Pangilinan J."/>
            <person name="Park H.-J."/>
            <person name="Ramirez L."/>
            <person name="Alfaro M."/>
            <person name="Sun H."/>
            <person name="Tritt A."/>
            <person name="Yoshinaga Y."/>
            <person name="Zwiers L.-H."/>
            <person name="Turgeon B."/>
            <person name="Goodwin S."/>
            <person name="Spatafora J."/>
            <person name="Crous P."/>
            <person name="Grigoriev I."/>
        </authorList>
    </citation>
    <scope>NUCLEOTIDE SEQUENCE</scope>
    <source>
        <strain evidence="24">CBS 262.69</strain>
    </source>
</reference>
<dbReference type="GO" id="GO:0003723">
    <property type="term" value="F:RNA binding"/>
    <property type="evidence" value="ECO:0007669"/>
    <property type="project" value="UniProtKB-UniRule"/>
</dbReference>
<dbReference type="GO" id="GO:0050688">
    <property type="term" value="P:regulation of defense response to virus"/>
    <property type="evidence" value="ECO:0007669"/>
    <property type="project" value="UniProtKB-KW"/>
</dbReference>
<dbReference type="PROSITE" id="PS50137">
    <property type="entry name" value="DS_RBD"/>
    <property type="match status" value="1"/>
</dbReference>
<dbReference type="FunFam" id="1.10.1520.10:FF:000015">
    <property type="entry name" value="Dicer-like protein 1"/>
    <property type="match status" value="1"/>
</dbReference>
<evidence type="ECO:0000256" key="2">
    <source>
        <dbReference type="ARBA" id="ARBA00001946"/>
    </source>
</evidence>
<keyword evidence="5" id="KW-0479">Metal-binding</keyword>
<keyword evidence="13 17" id="KW-0694">RNA-binding</keyword>
<keyword evidence="11" id="KW-0067">ATP-binding</keyword>
<evidence type="ECO:0000259" key="20">
    <source>
        <dbReference type="PROSITE" id="PS50821"/>
    </source>
</evidence>
<evidence type="ECO:0000256" key="15">
    <source>
        <dbReference type="ARBA" id="ARBA00023211"/>
    </source>
</evidence>
<sequence>MAKQESVTIADPRDYQIDLFERAKKENTIAVLDTGSGKTLIAVLLLRYTLDKEVEERAAKKTPRMAFFLVDSVTLVFQQFTVLNCNLDHKIDRFCGAMGTDLWNKSVWDKHLRENMAIVCTVEVLHQAMLHSYIKMDQINLLIFDEAHHAKKEHPYARLIRDFYLPADPSTRPRIFGMTASPVDAKVDVVEAARELEQLLDSRIATTPIADTWRNRCQDFVAAYEASTKSPKSTLFKEIESRFAHLDIIRRYAGIALETSESLGTWASDFYWSFALDEDEARKAEMEMERMYSANDKVHQTEKFDAHVAKLRETAGFISQWEFKKCPEVGTPDLSSKVTILYKLLEEHFASSANSRCIVFVERRHTARLLHAIFERLDLPNVRVGVLTGTGKRLGELSITFREQIMTLIQFKKGTLNCIFATSVAEEGLDIPECNLVIRFDLYRSMIQYIQSKGRARAKGSEFIDMVQSGNMVHLKIITDARAAAKTMQEWCLKLPADRLLEANDEESANEFCKGKGKYFRHPKSGATVTYNSSLVVVHHFCSALPLKDQAVAQPPQFVMRAESGKFQCEVILPENSPIRSAIGDPQPRKSLAKRSAAFEMVLKLVEGEYLDEHMMPIYTKSLPAMRNAQLALNSKKTSQYPMRLKPAMWQEGRGTVPTEVCLTMLDFTDGLEREHRPLGFITRKPLPDLPEFPLFLTGGEMTMVKSRKVKERIYVDVANIQLMTSYTLTVFKDLFNKTYEADDANMSYWIVPLHQFGPANAETESLIDWKAMKIVLDNPEGFRWDPSMPNEDFEGKFLVDKWDGGRRFFCDRLAPEFKQTDPVPEEAVSFKHTDNILDYSVSLWKSSRQRKEWTPNQPVFQATQIAHRRNLLARPETRETELRTKAWLCPEPFQISALAPQAATSAYMLPAIIHRIEDYLIALEASQLIGIEVSARLALEACTKDSDNSGDHEEELINFRPGMGNNYERLEFMGDCFLKMATTISLIARYPGDDEYLCHVARMVMLCNKNLFRRAKDLKLYEYARTQAFSRRTWYPEGLKLTFGKGWKSGPAASPTHGLSDKSVADVCEALIGAAFVQHNDQLGWKKENWNDAVKAVKELVDHFDHTMEKWDDYFAAYKPPNYLSLPISASIRELAAIIETKDNYHFNNPLLLRTSFNHPSYPAMWDQMPSYQRLEFLGDSLLDTVCVSYIFYKYPDKDPQWLTEHKMAMVSNKFLGALCVKIGFHKHMRHSHANLPAQINDYVFSVEEAERVSNGAPDYWTHGPLPPKCLPDVLEAYVGAIFVDSGFDFAQVQRFFTTHMLPYFGDMTIYDTFANNHPTLVLRDLLTEKFACSAFRLFAEEPEPIAPGMPSKVVAAVLVHTEVVASGVANSSRVAKMKACLQATEELREVSVPDFRARFGCKCWRDGDLAEAVAELDIGTAV</sequence>
<dbReference type="PROSITE" id="PS51327">
    <property type="entry name" value="DICER_DSRBF"/>
    <property type="match status" value="1"/>
</dbReference>
<feature type="domain" description="Helicase C-terminal" evidence="22">
    <location>
        <begin position="337"/>
        <end position="508"/>
    </location>
</feature>
<dbReference type="Pfam" id="PF24995">
    <property type="entry name" value="DSRM_2"/>
    <property type="match status" value="1"/>
</dbReference>
<dbReference type="InterPro" id="IPR036389">
    <property type="entry name" value="RNase_III_sf"/>
</dbReference>
<dbReference type="SMART" id="SM00535">
    <property type="entry name" value="RIBOc"/>
    <property type="match status" value="2"/>
</dbReference>
<evidence type="ECO:0000256" key="8">
    <source>
        <dbReference type="ARBA" id="ARBA00022801"/>
    </source>
</evidence>
<keyword evidence="12" id="KW-0460">Magnesium</keyword>
<evidence type="ECO:0000259" key="19">
    <source>
        <dbReference type="PROSITE" id="PS50142"/>
    </source>
</evidence>
<protein>
    <recommendedName>
        <fullName evidence="3">Dicer-like protein 1</fullName>
    </recommendedName>
</protein>
<keyword evidence="8" id="KW-0378">Hydrolase</keyword>
<name>A0A6G1HLB4_9PEZI</name>
<dbReference type="PROSITE" id="PS51192">
    <property type="entry name" value="HELICASE_ATP_BIND_1"/>
    <property type="match status" value="1"/>
</dbReference>
<keyword evidence="7" id="KW-0547">Nucleotide-binding</keyword>
<dbReference type="InterPro" id="IPR000999">
    <property type="entry name" value="RNase_III_dom"/>
</dbReference>
<evidence type="ECO:0000256" key="17">
    <source>
        <dbReference type="PROSITE-ProRule" id="PRU00657"/>
    </source>
</evidence>
<dbReference type="SMART" id="SM00490">
    <property type="entry name" value="HELICc"/>
    <property type="match status" value="1"/>
</dbReference>
<evidence type="ECO:0000256" key="16">
    <source>
        <dbReference type="ARBA" id="ARBA00035116"/>
    </source>
</evidence>
<dbReference type="Pfam" id="PF00636">
    <property type="entry name" value="Ribonuclease_3"/>
    <property type="match status" value="2"/>
</dbReference>
<dbReference type="PANTHER" id="PTHR14950:SF62">
    <property type="entry name" value="DICER-LIKE PROTEIN 1"/>
    <property type="match status" value="1"/>
</dbReference>
<evidence type="ECO:0000256" key="11">
    <source>
        <dbReference type="ARBA" id="ARBA00022840"/>
    </source>
</evidence>
<dbReference type="CDD" id="cd00593">
    <property type="entry name" value="RIBOc"/>
    <property type="match status" value="2"/>
</dbReference>
<dbReference type="InterPro" id="IPR038248">
    <property type="entry name" value="Dicer_dimer_sf"/>
</dbReference>
<organism evidence="24 25">
    <name type="scientific">Trichodelitschia bisporula</name>
    <dbReference type="NCBI Taxonomy" id="703511"/>
    <lineage>
        <taxon>Eukaryota</taxon>
        <taxon>Fungi</taxon>
        <taxon>Dikarya</taxon>
        <taxon>Ascomycota</taxon>
        <taxon>Pezizomycotina</taxon>
        <taxon>Dothideomycetes</taxon>
        <taxon>Dothideomycetes incertae sedis</taxon>
        <taxon>Phaeotrichales</taxon>
        <taxon>Phaeotrichaceae</taxon>
        <taxon>Trichodelitschia</taxon>
    </lineage>
</organism>
<keyword evidence="4" id="KW-0930">Antiviral protein</keyword>
<dbReference type="InterPro" id="IPR001650">
    <property type="entry name" value="Helicase_C-like"/>
</dbReference>
<dbReference type="PROSITE" id="PS50821">
    <property type="entry name" value="PAZ"/>
    <property type="match status" value="1"/>
</dbReference>
<dbReference type="GO" id="GO:0051607">
    <property type="term" value="P:defense response to virus"/>
    <property type="evidence" value="ECO:0007669"/>
    <property type="project" value="UniProtKB-KW"/>
</dbReference>
<evidence type="ECO:0000256" key="4">
    <source>
        <dbReference type="ARBA" id="ARBA00022721"/>
    </source>
</evidence>
<keyword evidence="14" id="KW-0051">Antiviral defense</keyword>
<dbReference type="CDD" id="cd18034">
    <property type="entry name" value="DEXHc_dicer"/>
    <property type="match status" value="1"/>
</dbReference>
<dbReference type="GO" id="GO:0005634">
    <property type="term" value="C:nucleus"/>
    <property type="evidence" value="ECO:0007669"/>
    <property type="project" value="TreeGrafter"/>
</dbReference>
<dbReference type="SMART" id="SM00487">
    <property type="entry name" value="DEXDc"/>
    <property type="match status" value="1"/>
</dbReference>
<evidence type="ECO:0000256" key="5">
    <source>
        <dbReference type="ARBA" id="ARBA00022723"/>
    </source>
</evidence>
<evidence type="ECO:0000256" key="6">
    <source>
        <dbReference type="ARBA" id="ARBA00022737"/>
    </source>
</evidence>
<keyword evidence="10" id="KW-0862">Zinc</keyword>
<dbReference type="InterPro" id="IPR003100">
    <property type="entry name" value="PAZ_dom"/>
</dbReference>
<comment type="cofactor">
    <cofactor evidence="2">
        <name>Mg(2+)</name>
        <dbReference type="ChEBI" id="CHEBI:18420"/>
    </cofactor>
</comment>